<accession>A0A1I7FYJ0</accession>
<proteinExistence type="predicted"/>
<protein>
    <submittedName>
        <fullName evidence="2">Phosphopantetheine attachment site</fullName>
    </submittedName>
</protein>
<organism evidence="2 3">
    <name type="scientific">Eubacterium pyruvativorans</name>
    <dbReference type="NCBI Taxonomy" id="155865"/>
    <lineage>
        <taxon>Bacteria</taxon>
        <taxon>Bacillati</taxon>
        <taxon>Bacillota</taxon>
        <taxon>Clostridia</taxon>
        <taxon>Eubacteriales</taxon>
        <taxon>Eubacteriaceae</taxon>
        <taxon>Eubacterium</taxon>
    </lineage>
</organism>
<dbReference type="STRING" id="155865.SAMN05216515_104108"/>
<keyword evidence="3" id="KW-1185">Reference proteome</keyword>
<dbReference type="RefSeq" id="WP_090162013.1">
    <property type="nucleotide sequence ID" value="NZ_CACVNK010000001.1"/>
</dbReference>
<dbReference type="OrthoDB" id="9812291at2"/>
<dbReference type="GeneID" id="78353880"/>
<dbReference type="InterPro" id="IPR036736">
    <property type="entry name" value="ACP-like_sf"/>
</dbReference>
<dbReference type="PROSITE" id="PS50075">
    <property type="entry name" value="CARRIER"/>
    <property type="match status" value="1"/>
</dbReference>
<reference evidence="2 3" key="1">
    <citation type="submission" date="2016-10" db="EMBL/GenBank/DDBJ databases">
        <authorList>
            <person name="de Groot N.N."/>
        </authorList>
    </citation>
    <scope>NUCLEOTIDE SEQUENCE [LARGE SCALE GENOMIC DNA]</scope>
    <source>
        <strain evidence="2 3">KHGC13</strain>
    </source>
</reference>
<name>A0A1I7FYJ0_9FIRM</name>
<evidence type="ECO:0000259" key="1">
    <source>
        <dbReference type="PROSITE" id="PS50075"/>
    </source>
</evidence>
<dbReference type="SUPFAM" id="SSF47336">
    <property type="entry name" value="ACP-like"/>
    <property type="match status" value="1"/>
</dbReference>
<gene>
    <name evidence="2" type="ORF">SAMN05216508_10423</name>
</gene>
<dbReference type="EMBL" id="FPBT01000004">
    <property type="protein sequence ID" value="SFU41248.1"/>
    <property type="molecule type" value="Genomic_DNA"/>
</dbReference>
<evidence type="ECO:0000313" key="2">
    <source>
        <dbReference type="EMBL" id="SFU41248.1"/>
    </source>
</evidence>
<dbReference type="Gene3D" id="1.10.1200.10">
    <property type="entry name" value="ACP-like"/>
    <property type="match status" value="1"/>
</dbReference>
<dbReference type="AlphaFoldDB" id="A0A1I7FYJ0"/>
<sequence>MEKQSIIDILTDVKDGIDYENEKNLIDDELLDSFDVVAIVGELDETFDIEITMDDMIPENFNSVDAICALVQKLQEA</sequence>
<evidence type="ECO:0000313" key="3">
    <source>
        <dbReference type="Proteomes" id="UP000198817"/>
    </source>
</evidence>
<dbReference type="Proteomes" id="UP000198817">
    <property type="component" value="Unassembled WGS sequence"/>
</dbReference>
<dbReference type="InterPro" id="IPR009081">
    <property type="entry name" value="PP-bd_ACP"/>
</dbReference>
<feature type="domain" description="Carrier" evidence="1">
    <location>
        <begin position="1"/>
        <end position="75"/>
    </location>
</feature>
<dbReference type="Pfam" id="PF00550">
    <property type="entry name" value="PP-binding"/>
    <property type="match status" value="1"/>
</dbReference>